<dbReference type="RefSeq" id="WP_121023897.1">
    <property type="nucleotide sequence ID" value="NZ_RCCE01000003.1"/>
</dbReference>
<dbReference type="Proteomes" id="UP000269157">
    <property type="component" value="Unassembled WGS sequence"/>
</dbReference>
<keyword evidence="2" id="KW-1133">Transmembrane helix</keyword>
<keyword evidence="5" id="KW-1185">Reference proteome</keyword>
<name>A0A497WRF6_9RHOB</name>
<dbReference type="PANTHER" id="PTHR45648:SF22">
    <property type="entry name" value="GDSL LIPASE_ACYLHYDROLASE FAMILY PROTEIN (AFU_ORTHOLOGUE AFUA_4G14700)"/>
    <property type="match status" value="1"/>
</dbReference>
<dbReference type="CDD" id="cd01846">
    <property type="entry name" value="fatty_acyltransferase_like"/>
    <property type="match status" value="1"/>
</dbReference>
<dbReference type="InterPro" id="IPR051058">
    <property type="entry name" value="GDSL_Est/Lipase"/>
</dbReference>
<dbReference type="AlphaFoldDB" id="A0A497WRF6"/>
<dbReference type="PANTHER" id="PTHR45648">
    <property type="entry name" value="GDSL LIPASE/ACYLHYDROLASE FAMILY PROTEIN (AFU_ORTHOLOGUE AFUA_4G14700)"/>
    <property type="match status" value="1"/>
</dbReference>
<evidence type="ECO:0000313" key="4">
    <source>
        <dbReference type="EMBL" id="RLJ51864.1"/>
    </source>
</evidence>
<evidence type="ECO:0000256" key="2">
    <source>
        <dbReference type="SAM" id="Phobius"/>
    </source>
</evidence>
<dbReference type="Pfam" id="PF00657">
    <property type="entry name" value="Lipase_GDSL"/>
    <property type="match status" value="1"/>
</dbReference>
<dbReference type="InterPro" id="IPR001087">
    <property type="entry name" value="GDSL"/>
</dbReference>
<dbReference type="OrthoDB" id="5292073at2"/>
<comment type="caution">
    <text evidence="4">The sequence shown here is derived from an EMBL/GenBank/DDBJ whole genome shotgun (WGS) entry which is preliminary data.</text>
</comment>
<evidence type="ECO:0000313" key="5">
    <source>
        <dbReference type="Proteomes" id="UP000269157"/>
    </source>
</evidence>
<feature type="chain" id="PRO_5019715231" evidence="3">
    <location>
        <begin position="21"/>
        <end position="311"/>
    </location>
</feature>
<dbReference type="EMBL" id="RCCE01000003">
    <property type="protein sequence ID" value="RLJ51864.1"/>
    <property type="molecule type" value="Genomic_DNA"/>
</dbReference>
<sequence>MKSYLIGTVIAACVATSAAASTLTNTFTSFVVLGDSLSDNGNLPPTAAPPPPYFAGKFTNGDVWNEAIAAEFTAAGLLSQNFAFGGAKTTSGGFAPPSLDEQVALTFSNIPPAALGDNPLFSIWAGANDIFGPLDAGTPELAPAIAEAAADNVAATIFDLSLLGVDDFLVFNLPDIGQTPSYPGDADASLASAVFNTKLADNILGLEAIGLNIIEVDIASLFKDAVANPASYGLTNVDDACVFNLFTTCDPNSWLFWDTVHPTAFGHKIVETEVRAVLNAELSAVPVPAALPLLFAGIAALGLFGRRGKVA</sequence>
<keyword evidence="2" id="KW-0812">Transmembrane</keyword>
<dbReference type="InterPro" id="IPR036514">
    <property type="entry name" value="SGNH_hydro_sf"/>
</dbReference>
<keyword evidence="2" id="KW-0472">Membrane</keyword>
<keyword evidence="1" id="KW-0378">Hydrolase</keyword>
<keyword evidence="3" id="KW-0732">Signal</keyword>
<accession>A0A497WRF6</accession>
<feature type="transmembrane region" description="Helical" evidence="2">
    <location>
        <begin position="285"/>
        <end position="305"/>
    </location>
</feature>
<dbReference type="Gene3D" id="3.40.50.1110">
    <property type="entry name" value="SGNH hydrolase"/>
    <property type="match status" value="1"/>
</dbReference>
<feature type="signal peptide" evidence="3">
    <location>
        <begin position="1"/>
        <end position="20"/>
    </location>
</feature>
<gene>
    <name evidence="4" type="ORF">BCF46_2089</name>
</gene>
<dbReference type="GO" id="GO:0016788">
    <property type="term" value="F:hydrolase activity, acting on ester bonds"/>
    <property type="evidence" value="ECO:0007669"/>
    <property type="project" value="InterPro"/>
</dbReference>
<evidence type="ECO:0000256" key="3">
    <source>
        <dbReference type="SAM" id="SignalP"/>
    </source>
</evidence>
<proteinExistence type="predicted"/>
<protein>
    <submittedName>
        <fullName evidence="4">Outer membrane lipase/esterase</fullName>
    </submittedName>
</protein>
<reference evidence="4 5" key="1">
    <citation type="submission" date="2018-10" db="EMBL/GenBank/DDBJ databases">
        <title>Genomic Encyclopedia of Archaeal and Bacterial Type Strains, Phase II (KMG-II): from individual species to whole genera.</title>
        <authorList>
            <person name="Goeker M."/>
        </authorList>
    </citation>
    <scope>NUCLEOTIDE SEQUENCE [LARGE SCALE GENOMIC DNA]</scope>
    <source>
        <strain evidence="4 5">DSM 29466</strain>
    </source>
</reference>
<organism evidence="4 5">
    <name type="scientific">Litoreibacter meonggei</name>
    <dbReference type="NCBI Taxonomy" id="1049199"/>
    <lineage>
        <taxon>Bacteria</taxon>
        <taxon>Pseudomonadati</taxon>
        <taxon>Pseudomonadota</taxon>
        <taxon>Alphaproteobacteria</taxon>
        <taxon>Rhodobacterales</taxon>
        <taxon>Roseobacteraceae</taxon>
        <taxon>Litoreibacter</taxon>
    </lineage>
</organism>
<evidence type="ECO:0000256" key="1">
    <source>
        <dbReference type="ARBA" id="ARBA00022801"/>
    </source>
</evidence>
<dbReference type="SUPFAM" id="SSF52266">
    <property type="entry name" value="SGNH hydrolase"/>
    <property type="match status" value="1"/>
</dbReference>